<dbReference type="AlphaFoldDB" id="A0A380P799"/>
<name>A0A380P799_WEIVI</name>
<dbReference type="InterPro" id="IPR002508">
    <property type="entry name" value="MurNAc-LAA_cat"/>
</dbReference>
<evidence type="ECO:0000313" key="3">
    <source>
        <dbReference type="Proteomes" id="UP000254621"/>
    </source>
</evidence>
<proteinExistence type="predicted"/>
<dbReference type="SUPFAM" id="SSF53187">
    <property type="entry name" value="Zn-dependent exopeptidases"/>
    <property type="match status" value="1"/>
</dbReference>
<sequence length="72" mass="8369">MPNKGVAFGDYLVLRDNKVPAILMENGYINSDRDFNHFKTARFQQKLQMHYHMDLNGTWKNIKISVVRPASS</sequence>
<dbReference type="EMBL" id="UHIV01000006">
    <property type="protein sequence ID" value="SUP61080.1"/>
    <property type="molecule type" value="Genomic_DNA"/>
</dbReference>
<feature type="domain" description="MurNAc-LAA" evidence="1">
    <location>
        <begin position="2"/>
        <end position="48"/>
    </location>
</feature>
<evidence type="ECO:0000259" key="1">
    <source>
        <dbReference type="Pfam" id="PF01520"/>
    </source>
</evidence>
<accession>A0A380P799</accession>
<reference evidence="2 3" key="1">
    <citation type="submission" date="2018-06" db="EMBL/GenBank/DDBJ databases">
        <authorList>
            <consortium name="Pathogen Informatics"/>
            <person name="Doyle S."/>
        </authorList>
    </citation>
    <scope>NUCLEOTIDE SEQUENCE [LARGE SCALE GENOMIC DNA]</scope>
    <source>
        <strain evidence="2 3">NCTC13645</strain>
    </source>
</reference>
<dbReference type="GO" id="GO:0009253">
    <property type="term" value="P:peptidoglycan catabolic process"/>
    <property type="evidence" value="ECO:0007669"/>
    <property type="project" value="InterPro"/>
</dbReference>
<gene>
    <name evidence="2" type="ORF">NCTC13645_02207</name>
</gene>
<dbReference type="GO" id="GO:0008745">
    <property type="term" value="F:N-acetylmuramoyl-L-alanine amidase activity"/>
    <property type="evidence" value="ECO:0007669"/>
    <property type="project" value="InterPro"/>
</dbReference>
<evidence type="ECO:0000313" key="2">
    <source>
        <dbReference type="EMBL" id="SUP61080.1"/>
    </source>
</evidence>
<dbReference type="Pfam" id="PF01520">
    <property type="entry name" value="Amidase_3"/>
    <property type="match status" value="1"/>
</dbReference>
<organism evidence="2 3">
    <name type="scientific">Weissella viridescens</name>
    <name type="common">Lactobacillus viridescens</name>
    <dbReference type="NCBI Taxonomy" id="1629"/>
    <lineage>
        <taxon>Bacteria</taxon>
        <taxon>Bacillati</taxon>
        <taxon>Bacillota</taxon>
        <taxon>Bacilli</taxon>
        <taxon>Lactobacillales</taxon>
        <taxon>Lactobacillaceae</taxon>
        <taxon>Weissella</taxon>
    </lineage>
</organism>
<protein>
    <submittedName>
        <fullName evidence="2">N-acetylmuramoyl-L-alanine amidase</fullName>
    </submittedName>
</protein>
<dbReference type="Proteomes" id="UP000254621">
    <property type="component" value="Unassembled WGS sequence"/>
</dbReference>
<dbReference type="Gene3D" id="3.40.630.40">
    <property type="entry name" value="Zn-dependent exopeptidases"/>
    <property type="match status" value="1"/>
</dbReference>